<feature type="transmembrane region" description="Helical" evidence="7">
    <location>
        <begin position="30"/>
        <end position="49"/>
    </location>
</feature>
<dbReference type="PANTHER" id="PTHR45724:SF21">
    <property type="entry name" value="MAJOR INTRINSIC PROTEIN"/>
    <property type="match status" value="1"/>
</dbReference>
<evidence type="ECO:0000256" key="3">
    <source>
        <dbReference type="ARBA" id="ARBA00022692"/>
    </source>
</evidence>
<proteinExistence type="inferred from homology"/>
<dbReference type="PANTHER" id="PTHR45724">
    <property type="entry name" value="AQUAPORIN NIP2-1"/>
    <property type="match status" value="1"/>
</dbReference>
<dbReference type="InterPro" id="IPR000425">
    <property type="entry name" value="MIP"/>
</dbReference>
<dbReference type="Gene3D" id="1.20.1080.10">
    <property type="entry name" value="Glycerol uptake facilitator protein"/>
    <property type="match status" value="1"/>
</dbReference>
<keyword evidence="9" id="KW-1185">Reference proteome</keyword>
<protein>
    <submittedName>
        <fullName evidence="8">Uncharacterized protein</fullName>
    </submittedName>
</protein>
<comment type="subcellular location">
    <subcellularLocation>
        <location evidence="1">Membrane</location>
        <topology evidence="1">Multi-pass membrane protein</topology>
    </subcellularLocation>
</comment>
<accession>A0ABD0UHX9</accession>
<dbReference type="InterPro" id="IPR034294">
    <property type="entry name" value="Aquaporin_transptr"/>
</dbReference>
<keyword evidence="5 7" id="KW-0472">Membrane</keyword>
<name>A0ABD0UHX9_DENTH</name>
<gene>
    <name evidence="8" type="ORF">M5K25_018418</name>
</gene>
<evidence type="ECO:0000256" key="5">
    <source>
        <dbReference type="ARBA" id="ARBA00023136"/>
    </source>
</evidence>
<feature type="transmembrane region" description="Helical" evidence="7">
    <location>
        <begin position="218"/>
        <end position="238"/>
    </location>
</feature>
<dbReference type="EMBL" id="JANQDX010000014">
    <property type="protein sequence ID" value="KAL0912445.1"/>
    <property type="molecule type" value="Genomic_DNA"/>
</dbReference>
<keyword evidence="2 6" id="KW-0813">Transport</keyword>
<dbReference type="PROSITE" id="PS00221">
    <property type="entry name" value="MIP"/>
    <property type="match status" value="1"/>
</dbReference>
<dbReference type="InterPro" id="IPR023271">
    <property type="entry name" value="Aquaporin-like"/>
</dbReference>
<reference evidence="8 9" key="1">
    <citation type="journal article" date="2024" name="Plant Biotechnol. J.">
        <title>Dendrobium thyrsiflorum genome and its molecular insights into genes involved in important horticultural traits.</title>
        <authorList>
            <person name="Chen B."/>
            <person name="Wang J.Y."/>
            <person name="Zheng P.J."/>
            <person name="Li K.L."/>
            <person name="Liang Y.M."/>
            <person name="Chen X.F."/>
            <person name="Zhang C."/>
            <person name="Zhao X."/>
            <person name="He X."/>
            <person name="Zhang G.Q."/>
            <person name="Liu Z.J."/>
            <person name="Xu Q."/>
        </authorList>
    </citation>
    <scope>NUCLEOTIDE SEQUENCE [LARGE SCALE GENOMIC DNA]</scope>
    <source>
        <strain evidence="8">GZMU011</strain>
    </source>
</reference>
<dbReference type="AlphaFoldDB" id="A0ABD0UHX9"/>
<evidence type="ECO:0000313" key="9">
    <source>
        <dbReference type="Proteomes" id="UP001552299"/>
    </source>
</evidence>
<feature type="transmembrane region" description="Helical" evidence="7">
    <location>
        <begin position="56"/>
        <end position="76"/>
    </location>
</feature>
<keyword evidence="4 7" id="KW-1133">Transmembrane helix</keyword>
<feature type="transmembrane region" description="Helical" evidence="7">
    <location>
        <begin position="176"/>
        <end position="198"/>
    </location>
</feature>
<comment type="caution">
    <text evidence="8">The sequence shown here is derived from an EMBL/GenBank/DDBJ whole genome shotgun (WGS) entry which is preliminary data.</text>
</comment>
<evidence type="ECO:0000256" key="7">
    <source>
        <dbReference type="SAM" id="Phobius"/>
    </source>
</evidence>
<keyword evidence="3 6" id="KW-0812">Transmembrane</keyword>
<comment type="similarity">
    <text evidence="6">Belongs to the MIP/aquaporin (TC 1.A.8) family.</text>
</comment>
<evidence type="ECO:0000256" key="1">
    <source>
        <dbReference type="ARBA" id="ARBA00004141"/>
    </source>
</evidence>
<dbReference type="GO" id="GO:0016020">
    <property type="term" value="C:membrane"/>
    <property type="evidence" value="ECO:0007669"/>
    <property type="project" value="UniProtKB-SubCell"/>
</dbReference>
<feature type="transmembrane region" description="Helical" evidence="7">
    <location>
        <begin position="107"/>
        <end position="125"/>
    </location>
</feature>
<dbReference type="PRINTS" id="PR00783">
    <property type="entry name" value="MINTRINSICP"/>
</dbReference>
<sequence>MPSIKINSQVASCNPVTCSNEGFFPESKELLAVFVATYTYIFVGCGTLFIEKRGEITFVGVALAWGSFVAANIYTFGHISGAHINPAVTFAYALVGQFPWKKVPMYVMVEFLGCTVASLTLRWIFDGEDIEVMLTQPVGPNPASDLKVAVLETIITFIYIIANCCSRSDPRAFKELGGVAVGATVFFLVLLAGKITGASMNPARSLGPAIAAWNFNKIWIYIVSPTIGSVLATTLYFFHLKPPKSEGDGKQVDQVSADNTIDISAISNSLRMIAEKSWEMEIFKEAGI</sequence>
<dbReference type="SUPFAM" id="SSF81338">
    <property type="entry name" value="Aquaporin-like"/>
    <property type="match status" value="1"/>
</dbReference>
<evidence type="ECO:0000313" key="8">
    <source>
        <dbReference type="EMBL" id="KAL0912445.1"/>
    </source>
</evidence>
<organism evidence="8 9">
    <name type="scientific">Dendrobium thyrsiflorum</name>
    <name type="common">Pinecone-like raceme dendrobium</name>
    <name type="synonym">Orchid</name>
    <dbReference type="NCBI Taxonomy" id="117978"/>
    <lineage>
        <taxon>Eukaryota</taxon>
        <taxon>Viridiplantae</taxon>
        <taxon>Streptophyta</taxon>
        <taxon>Embryophyta</taxon>
        <taxon>Tracheophyta</taxon>
        <taxon>Spermatophyta</taxon>
        <taxon>Magnoliopsida</taxon>
        <taxon>Liliopsida</taxon>
        <taxon>Asparagales</taxon>
        <taxon>Orchidaceae</taxon>
        <taxon>Epidendroideae</taxon>
        <taxon>Malaxideae</taxon>
        <taxon>Dendrobiinae</taxon>
        <taxon>Dendrobium</taxon>
    </lineage>
</organism>
<dbReference type="InterPro" id="IPR022357">
    <property type="entry name" value="MIP_CS"/>
</dbReference>
<dbReference type="Proteomes" id="UP001552299">
    <property type="component" value="Unassembled WGS sequence"/>
</dbReference>
<evidence type="ECO:0000256" key="2">
    <source>
        <dbReference type="ARBA" id="ARBA00022448"/>
    </source>
</evidence>
<evidence type="ECO:0000256" key="4">
    <source>
        <dbReference type="ARBA" id="ARBA00022989"/>
    </source>
</evidence>
<dbReference type="Pfam" id="PF00230">
    <property type="entry name" value="MIP"/>
    <property type="match status" value="1"/>
</dbReference>
<evidence type="ECO:0000256" key="6">
    <source>
        <dbReference type="RuleBase" id="RU000477"/>
    </source>
</evidence>